<gene>
    <name evidence="2" type="ORF">SAMN04489806_2079</name>
</gene>
<evidence type="ECO:0000313" key="2">
    <source>
        <dbReference type="EMBL" id="SEB90104.1"/>
    </source>
</evidence>
<proteinExistence type="predicted"/>
<dbReference type="AlphaFoldDB" id="A0A1H4N511"/>
<dbReference type="EMBL" id="FNRY01000001">
    <property type="protein sequence ID" value="SEB90104.1"/>
    <property type="molecule type" value="Genomic_DNA"/>
</dbReference>
<dbReference type="OrthoDB" id="5125557at2"/>
<keyword evidence="2" id="KW-0969">Cilium</keyword>
<keyword evidence="2" id="KW-0966">Cell projection</keyword>
<feature type="region of interest" description="Disordered" evidence="1">
    <location>
        <begin position="100"/>
        <end position="140"/>
    </location>
</feature>
<reference evidence="2 3" key="1">
    <citation type="submission" date="2016-10" db="EMBL/GenBank/DDBJ databases">
        <authorList>
            <person name="de Groot N.N."/>
        </authorList>
    </citation>
    <scope>NUCLEOTIDE SEQUENCE [LARGE SCALE GENOMIC DNA]</scope>
    <source>
        <strain evidence="2 3">DSM 21799</strain>
    </source>
</reference>
<protein>
    <submittedName>
        <fullName evidence="2">Flagellar FliJ protein</fullName>
    </submittedName>
</protein>
<accession>A0A1H4N511</accession>
<sequence>MSRAFSLAGLLRLRSIQERQAAENLARANIEARQMAARDRQARAALAATGTDAVDVRTLAAIAASRVAARSQLAELTNLQAEQRRRLDEARAAHSAAKRNALGLEKLEAAHDEREQKRELADEQAAIDEIATSRWTETES</sequence>
<dbReference type="Gene3D" id="1.10.287.1700">
    <property type="match status" value="1"/>
</dbReference>
<name>A0A1H4N511_9MICO</name>
<evidence type="ECO:0000256" key="1">
    <source>
        <dbReference type="SAM" id="MobiDB-lite"/>
    </source>
</evidence>
<evidence type="ECO:0000313" key="3">
    <source>
        <dbReference type="Proteomes" id="UP000199183"/>
    </source>
</evidence>
<organism evidence="2 3">
    <name type="scientific">Paramicrobacterium humi</name>
    <dbReference type="NCBI Taxonomy" id="640635"/>
    <lineage>
        <taxon>Bacteria</taxon>
        <taxon>Bacillati</taxon>
        <taxon>Actinomycetota</taxon>
        <taxon>Actinomycetes</taxon>
        <taxon>Micrococcales</taxon>
        <taxon>Microbacteriaceae</taxon>
        <taxon>Paramicrobacterium</taxon>
    </lineage>
</organism>
<keyword evidence="3" id="KW-1185">Reference proteome</keyword>
<dbReference type="STRING" id="640635.SAMN04489806_2079"/>
<dbReference type="InterPro" id="IPR053716">
    <property type="entry name" value="Flag_assembly_chemotaxis_eff"/>
</dbReference>
<keyword evidence="2" id="KW-0282">Flagellum</keyword>
<feature type="compositionally biased region" description="Basic and acidic residues" evidence="1">
    <location>
        <begin position="105"/>
        <end position="121"/>
    </location>
</feature>
<dbReference type="RefSeq" id="WP_091183603.1">
    <property type="nucleotide sequence ID" value="NZ_FNRY01000001.1"/>
</dbReference>
<dbReference type="Proteomes" id="UP000199183">
    <property type="component" value="Unassembled WGS sequence"/>
</dbReference>